<reference evidence="2" key="1">
    <citation type="journal article" date="2014" name="Int. J. Syst. Evol. Microbiol.">
        <title>Complete genome sequence of Corynebacterium casei LMG S-19264T (=DSM 44701T), isolated from a smear-ripened cheese.</title>
        <authorList>
            <consortium name="US DOE Joint Genome Institute (JGI-PGF)"/>
            <person name="Walter F."/>
            <person name="Albersmeier A."/>
            <person name="Kalinowski J."/>
            <person name="Ruckert C."/>
        </authorList>
    </citation>
    <scope>NUCLEOTIDE SEQUENCE</scope>
    <source>
        <strain evidence="2">KCTC 12710</strain>
    </source>
</reference>
<evidence type="ECO:0000313" key="3">
    <source>
        <dbReference type="Proteomes" id="UP000636004"/>
    </source>
</evidence>
<sequence>MKKVLLFTMAVAFTAVSSLSAQTMPSVKSTDLKKASTELSSSQTDQIKEALMKDKGLQEKTIDHLKSNPDTKDALMGLAAKNAGGLKGLMKSVLGDKSLSQAAVDFISKNPDLLQQAMKIVGM</sequence>
<proteinExistence type="predicted"/>
<comment type="caution">
    <text evidence="2">The sequence shown here is derived from an EMBL/GenBank/DDBJ whole genome shotgun (WGS) entry which is preliminary data.</text>
</comment>
<dbReference type="RefSeq" id="WP_189360193.1">
    <property type="nucleotide sequence ID" value="NZ_BMWZ01000003.1"/>
</dbReference>
<evidence type="ECO:0008006" key="4">
    <source>
        <dbReference type="Google" id="ProtNLM"/>
    </source>
</evidence>
<organism evidence="2 3">
    <name type="scientific">Algibacter mikhailovii</name>
    <dbReference type="NCBI Taxonomy" id="425498"/>
    <lineage>
        <taxon>Bacteria</taxon>
        <taxon>Pseudomonadati</taxon>
        <taxon>Bacteroidota</taxon>
        <taxon>Flavobacteriia</taxon>
        <taxon>Flavobacteriales</taxon>
        <taxon>Flavobacteriaceae</taxon>
        <taxon>Algibacter</taxon>
    </lineage>
</organism>
<evidence type="ECO:0000256" key="1">
    <source>
        <dbReference type="SAM" id="SignalP"/>
    </source>
</evidence>
<gene>
    <name evidence="2" type="ORF">GCM10007028_15250</name>
</gene>
<keyword evidence="1" id="KW-0732">Signal</keyword>
<dbReference type="EMBL" id="BMWZ01000003">
    <property type="protein sequence ID" value="GGZ78751.1"/>
    <property type="molecule type" value="Genomic_DNA"/>
</dbReference>
<evidence type="ECO:0000313" key="2">
    <source>
        <dbReference type="EMBL" id="GGZ78751.1"/>
    </source>
</evidence>
<dbReference type="Proteomes" id="UP000636004">
    <property type="component" value="Unassembled WGS sequence"/>
</dbReference>
<name>A0A918QYP3_9FLAO</name>
<protein>
    <recommendedName>
        <fullName evidence="4">DUF4476 domain-containing protein</fullName>
    </recommendedName>
</protein>
<keyword evidence="3" id="KW-1185">Reference proteome</keyword>
<accession>A0A918QYP3</accession>
<feature type="signal peptide" evidence="1">
    <location>
        <begin position="1"/>
        <end position="20"/>
    </location>
</feature>
<dbReference type="AlphaFoldDB" id="A0A918QYP3"/>
<reference evidence="2" key="2">
    <citation type="submission" date="2020-09" db="EMBL/GenBank/DDBJ databases">
        <authorList>
            <person name="Sun Q."/>
            <person name="Kim S."/>
        </authorList>
    </citation>
    <scope>NUCLEOTIDE SEQUENCE</scope>
    <source>
        <strain evidence="2">KCTC 12710</strain>
    </source>
</reference>
<feature type="chain" id="PRO_5037623484" description="DUF4476 domain-containing protein" evidence="1">
    <location>
        <begin position="21"/>
        <end position="123"/>
    </location>
</feature>